<feature type="region of interest" description="Disordered" evidence="2">
    <location>
        <begin position="355"/>
        <end position="405"/>
    </location>
</feature>
<comment type="caution">
    <text evidence="4">The sequence shown here is derived from an EMBL/GenBank/DDBJ whole genome shotgun (WGS) entry which is preliminary data.</text>
</comment>
<dbReference type="InterPro" id="IPR008979">
    <property type="entry name" value="Galactose-bd-like_sf"/>
</dbReference>
<reference evidence="4 5" key="1">
    <citation type="submission" date="2014-07" db="EMBL/GenBank/DDBJ databases">
        <title>Draft Genome Sequence of Gephyronic Acid Producer, Cystobacter violaceus Strain Cb vi76.</title>
        <authorList>
            <person name="Stevens D.C."/>
            <person name="Young J."/>
            <person name="Carmichael R."/>
            <person name="Tan J."/>
            <person name="Taylor R.E."/>
        </authorList>
    </citation>
    <scope>NUCLEOTIDE SEQUENCE [LARGE SCALE GENOMIC DNA]</scope>
    <source>
        <strain evidence="4 5">Cb vi76</strain>
    </source>
</reference>
<evidence type="ECO:0000256" key="2">
    <source>
        <dbReference type="SAM" id="MobiDB-lite"/>
    </source>
</evidence>
<feature type="compositionally biased region" description="Basic and acidic residues" evidence="2">
    <location>
        <begin position="392"/>
        <end position="404"/>
    </location>
</feature>
<dbReference type="SUPFAM" id="SSF49785">
    <property type="entry name" value="Galactose-binding domain-like"/>
    <property type="match status" value="1"/>
</dbReference>
<dbReference type="Pfam" id="PF08530">
    <property type="entry name" value="PepX_C"/>
    <property type="match status" value="1"/>
</dbReference>
<dbReference type="Pfam" id="PF02129">
    <property type="entry name" value="Peptidase_S15"/>
    <property type="match status" value="1"/>
</dbReference>
<dbReference type="EMBL" id="JPMI01000391">
    <property type="protein sequence ID" value="KFA87169.1"/>
    <property type="molecule type" value="Genomic_DNA"/>
</dbReference>
<dbReference type="RefSeq" id="WP_043413169.1">
    <property type="nucleotide sequence ID" value="NZ_JPMI01000391.1"/>
</dbReference>
<dbReference type="GO" id="GO:0008239">
    <property type="term" value="F:dipeptidyl-peptidase activity"/>
    <property type="evidence" value="ECO:0007669"/>
    <property type="project" value="InterPro"/>
</dbReference>
<dbReference type="NCBIfam" id="TIGR00976">
    <property type="entry name" value="CocE_NonD"/>
    <property type="match status" value="1"/>
</dbReference>
<protein>
    <submittedName>
        <fullName evidence="4">X-Pro dipeptidyl-peptidase</fullName>
    </submittedName>
</protein>
<keyword evidence="1" id="KW-0378">Hydrolase</keyword>
<evidence type="ECO:0000259" key="3">
    <source>
        <dbReference type="SMART" id="SM00939"/>
    </source>
</evidence>
<evidence type="ECO:0000313" key="5">
    <source>
        <dbReference type="Proteomes" id="UP000028547"/>
    </source>
</evidence>
<evidence type="ECO:0000313" key="4">
    <source>
        <dbReference type="EMBL" id="KFA87169.1"/>
    </source>
</evidence>
<proteinExistence type="predicted"/>
<sequence length="546" mass="60265">MTLASRFLARLLTFPPADTHDVLVERDVEVPMPDGVKLLADRYYPRQGGKLPTILVRSPYGRRGFFGLQYGRLFAERGFQALVQSVRGTFGSGGQLDPFRNERDDGLATVEWMKQQPWFSGEFAMHGPSYLGLVQWAVAREAGPGLKALVAHETASEFQSQTYAGGAYSLDTTLSWVHLVRTQEKKGLGGLMARLGAARQLKPLFQHLPLNEVDTLATGERVPFFQDWLEHSAPDDPWWNRANFNGALSEVTAPVHLIGGWYDIFLPWQVKDYAALHRAGRAPYLTIGPWTHVSVEGMAVAARESMIWLKAHLQGDRSHLREAPVRVFVMGANTWRDFSEWPPPGIQTRRWHLQTDRGLSPATPAASGPSRYRYDPANPTPSLGGALLTKEAGPRDNRELESRPDVLTYTSAPLEQDLEIIGPVQAELFVRSSLPHTDFFARLCDVEPSGKSVNICDGLLRLTPGKPAAEPDGTLRITIDLWPTAHRFLAGHRIRLQVSSGAHPRFARNPGTGEPLGTAKTLAAADQAVFHDPSHPSALLLPVMGG</sequence>
<dbReference type="InterPro" id="IPR005674">
    <property type="entry name" value="CocE/Ser_esterase"/>
</dbReference>
<dbReference type="AlphaFoldDB" id="A0A084SFD4"/>
<dbReference type="InterPro" id="IPR000383">
    <property type="entry name" value="Xaa-Pro-like_dom"/>
</dbReference>
<evidence type="ECO:0000256" key="1">
    <source>
        <dbReference type="ARBA" id="ARBA00022801"/>
    </source>
</evidence>
<dbReference type="PANTHER" id="PTHR43056:SF10">
    <property type="entry name" value="COCE_NOND FAMILY, PUTATIVE (AFU_ORTHOLOGUE AFUA_7G00600)-RELATED"/>
    <property type="match status" value="1"/>
</dbReference>
<organism evidence="4 5">
    <name type="scientific">Archangium violaceum Cb vi76</name>
    <dbReference type="NCBI Taxonomy" id="1406225"/>
    <lineage>
        <taxon>Bacteria</taxon>
        <taxon>Pseudomonadati</taxon>
        <taxon>Myxococcota</taxon>
        <taxon>Myxococcia</taxon>
        <taxon>Myxococcales</taxon>
        <taxon>Cystobacterineae</taxon>
        <taxon>Archangiaceae</taxon>
        <taxon>Archangium</taxon>
    </lineage>
</organism>
<dbReference type="Gene3D" id="1.10.3020.10">
    <property type="entry name" value="alpha-amino acid ester hydrolase ( Helical cap domain)"/>
    <property type="match status" value="1"/>
</dbReference>
<dbReference type="InterPro" id="IPR013736">
    <property type="entry name" value="Xaa-Pro_dipept_C"/>
</dbReference>
<feature type="domain" description="Xaa-Pro dipeptidyl-peptidase C-terminal" evidence="3">
    <location>
        <begin position="306"/>
        <end position="540"/>
    </location>
</feature>
<dbReference type="Gene3D" id="3.40.50.1820">
    <property type="entry name" value="alpha/beta hydrolase"/>
    <property type="match status" value="1"/>
</dbReference>
<dbReference type="Gene3D" id="2.60.120.260">
    <property type="entry name" value="Galactose-binding domain-like"/>
    <property type="match status" value="1"/>
</dbReference>
<name>A0A084SFD4_9BACT</name>
<dbReference type="InterPro" id="IPR029058">
    <property type="entry name" value="AB_hydrolase_fold"/>
</dbReference>
<gene>
    <name evidence="4" type="ORF">Q664_49445</name>
</gene>
<accession>A0A084SFD4</accession>
<dbReference type="SUPFAM" id="SSF53474">
    <property type="entry name" value="alpha/beta-Hydrolases"/>
    <property type="match status" value="1"/>
</dbReference>
<dbReference type="SMART" id="SM00939">
    <property type="entry name" value="PepX_C"/>
    <property type="match status" value="1"/>
</dbReference>
<dbReference type="Proteomes" id="UP000028547">
    <property type="component" value="Unassembled WGS sequence"/>
</dbReference>
<dbReference type="InterPro" id="IPR050585">
    <property type="entry name" value="Xaa-Pro_dipeptidyl-ppase/CocE"/>
</dbReference>
<dbReference type="PANTHER" id="PTHR43056">
    <property type="entry name" value="PEPTIDASE S9 PROLYL OLIGOPEPTIDASE"/>
    <property type="match status" value="1"/>
</dbReference>